<name>A0A6H5I2Z5_9HYME</name>
<dbReference type="EMBL" id="CADCXV010000677">
    <property type="protein sequence ID" value="CAB0032343.1"/>
    <property type="molecule type" value="Genomic_DNA"/>
</dbReference>
<gene>
    <name evidence="2" type="ORF">TBRA_LOCUS4285</name>
</gene>
<protein>
    <submittedName>
        <fullName evidence="2">Uncharacterized protein</fullName>
    </submittedName>
</protein>
<reference evidence="2 3" key="1">
    <citation type="submission" date="2020-02" db="EMBL/GenBank/DDBJ databases">
        <authorList>
            <person name="Ferguson B K."/>
        </authorList>
    </citation>
    <scope>NUCLEOTIDE SEQUENCE [LARGE SCALE GENOMIC DNA]</scope>
</reference>
<dbReference type="AlphaFoldDB" id="A0A6H5I2Z5"/>
<sequence length="97" mass="10638">MGLEVVYRYILVTLLNKENKSKSFEDSKRIQQPSERGREASSRNRDEPANQALETSTSTAVSNASELLSARSKRATVVTSVVDGSGLSLRDHVALDN</sequence>
<evidence type="ECO:0000313" key="2">
    <source>
        <dbReference type="EMBL" id="CAB0032343.1"/>
    </source>
</evidence>
<feature type="compositionally biased region" description="Polar residues" evidence="1">
    <location>
        <begin position="52"/>
        <end position="66"/>
    </location>
</feature>
<evidence type="ECO:0000313" key="3">
    <source>
        <dbReference type="Proteomes" id="UP000479190"/>
    </source>
</evidence>
<accession>A0A6H5I2Z5</accession>
<evidence type="ECO:0000256" key="1">
    <source>
        <dbReference type="SAM" id="MobiDB-lite"/>
    </source>
</evidence>
<organism evidence="2 3">
    <name type="scientific">Trichogramma brassicae</name>
    <dbReference type="NCBI Taxonomy" id="86971"/>
    <lineage>
        <taxon>Eukaryota</taxon>
        <taxon>Metazoa</taxon>
        <taxon>Ecdysozoa</taxon>
        <taxon>Arthropoda</taxon>
        <taxon>Hexapoda</taxon>
        <taxon>Insecta</taxon>
        <taxon>Pterygota</taxon>
        <taxon>Neoptera</taxon>
        <taxon>Endopterygota</taxon>
        <taxon>Hymenoptera</taxon>
        <taxon>Apocrita</taxon>
        <taxon>Proctotrupomorpha</taxon>
        <taxon>Chalcidoidea</taxon>
        <taxon>Trichogrammatidae</taxon>
        <taxon>Trichogramma</taxon>
    </lineage>
</organism>
<feature type="compositionally biased region" description="Basic and acidic residues" evidence="1">
    <location>
        <begin position="20"/>
        <end position="48"/>
    </location>
</feature>
<feature type="region of interest" description="Disordered" evidence="1">
    <location>
        <begin position="20"/>
        <end position="75"/>
    </location>
</feature>
<keyword evidence="3" id="KW-1185">Reference proteome</keyword>
<dbReference type="Proteomes" id="UP000479190">
    <property type="component" value="Unassembled WGS sequence"/>
</dbReference>
<proteinExistence type="predicted"/>